<dbReference type="Proteomes" id="UP001500655">
    <property type="component" value="Unassembled WGS sequence"/>
</dbReference>
<dbReference type="InterPro" id="IPR035930">
    <property type="entry name" value="FomD-like_sf"/>
</dbReference>
<comment type="caution">
    <text evidence="3">The sequence shown here is derived from an EMBL/GenBank/DDBJ whole genome shotgun (WGS) entry which is preliminary data.</text>
</comment>
<evidence type="ECO:0000259" key="2">
    <source>
        <dbReference type="Pfam" id="PF04167"/>
    </source>
</evidence>
<dbReference type="Gene3D" id="2.40.380.10">
    <property type="entry name" value="FomD-like"/>
    <property type="match status" value="1"/>
</dbReference>
<accession>A0ABN2JXK1</accession>
<dbReference type="Pfam" id="PF04167">
    <property type="entry name" value="DUF402"/>
    <property type="match status" value="1"/>
</dbReference>
<reference evidence="4" key="1">
    <citation type="journal article" date="2019" name="Int. J. Syst. Evol. Microbiol.">
        <title>The Global Catalogue of Microorganisms (GCM) 10K type strain sequencing project: providing services to taxonomists for standard genome sequencing and annotation.</title>
        <authorList>
            <consortium name="The Broad Institute Genomics Platform"/>
            <consortium name="The Broad Institute Genome Sequencing Center for Infectious Disease"/>
            <person name="Wu L."/>
            <person name="Ma J."/>
        </authorList>
    </citation>
    <scope>NUCLEOTIDE SEQUENCE [LARGE SCALE GENOMIC DNA]</scope>
    <source>
        <strain evidence="4">JCM 13249</strain>
    </source>
</reference>
<dbReference type="RefSeq" id="WP_344077431.1">
    <property type="nucleotide sequence ID" value="NZ_BAAALS010000004.1"/>
</dbReference>
<organism evidence="3 4">
    <name type="scientific">Luedemannella helvata</name>
    <dbReference type="NCBI Taxonomy" id="349315"/>
    <lineage>
        <taxon>Bacteria</taxon>
        <taxon>Bacillati</taxon>
        <taxon>Actinomycetota</taxon>
        <taxon>Actinomycetes</taxon>
        <taxon>Micromonosporales</taxon>
        <taxon>Micromonosporaceae</taxon>
        <taxon>Luedemannella</taxon>
    </lineage>
</organism>
<sequence>MSTPPAGATVVHRFFARDTLVFARTARVVVNDARGRCLWVPNGVPAAIRLAHDGRGIRDMPFAEWVKQPTRLTERRWWGPDILMYFPPSGSHSVWLFWDARGAFTGWYVNLETPPVWWTDADVSGVDTTDHDLDIVVYPDRAWEWKDEDEFTERLAFPEHYWVDDEAAVRLEGERVVSLIERGAFPFDGTFCDFRPDPSWDLPPCFPDGWDAPRRYP</sequence>
<dbReference type="EMBL" id="BAAALS010000004">
    <property type="protein sequence ID" value="GAA1741691.1"/>
    <property type="molecule type" value="Genomic_DNA"/>
</dbReference>
<evidence type="ECO:0000256" key="1">
    <source>
        <dbReference type="ARBA" id="ARBA00022801"/>
    </source>
</evidence>
<dbReference type="PANTHER" id="PTHR39159">
    <property type="match status" value="1"/>
</dbReference>
<proteinExistence type="predicted"/>
<feature type="domain" description="DUF402" evidence="2">
    <location>
        <begin position="56"/>
        <end position="184"/>
    </location>
</feature>
<protein>
    <submittedName>
        <fullName evidence="3">DUF402 domain-containing protein</fullName>
    </submittedName>
</protein>
<dbReference type="PANTHER" id="PTHR39159:SF1">
    <property type="entry name" value="UPF0374 PROTEIN YGAC"/>
    <property type="match status" value="1"/>
</dbReference>
<dbReference type="InterPro" id="IPR050212">
    <property type="entry name" value="Ntdp-like"/>
</dbReference>
<gene>
    <name evidence="3" type="ORF">GCM10009681_10570</name>
</gene>
<evidence type="ECO:0000313" key="3">
    <source>
        <dbReference type="EMBL" id="GAA1741691.1"/>
    </source>
</evidence>
<evidence type="ECO:0000313" key="4">
    <source>
        <dbReference type="Proteomes" id="UP001500655"/>
    </source>
</evidence>
<keyword evidence="1" id="KW-0378">Hydrolase</keyword>
<dbReference type="InterPro" id="IPR007295">
    <property type="entry name" value="DUF402"/>
</dbReference>
<dbReference type="SUPFAM" id="SSF159234">
    <property type="entry name" value="FomD-like"/>
    <property type="match status" value="1"/>
</dbReference>
<keyword evidence="4" id="KW-1185">Reference proteome</keyword>
<name>A0ABN2JXK1_9ACTN</name>